<feature type="domain" description="Sulfotransferase" evidence="3">
    <location>
        <begin position="51"/>
        <end position="311"/>
    </location>
</feature>
<evidence type="ECO:0000259" key="3">
    <source>
        <dbReference type="Pfam" id="PF00685"/>
    </source>
</evidence>
<keyword evidence="4" id="KW-1185">Reference proteome</keyword>
<evidence type="ECO:0000256" key="2">
    <source>
        <dbReference type="ARBA" id="ARBA00022679"/>
    </source>
</evidence>
<dbReference type="RefSeq" id="XP_017782123.1">
    <property type="nucleotide sequence ID" value="XM_017926634.1"/>
</dbReference>
<accession>A0ABM1N5M3</accession>
<reference evidence="5" key="1">
    <citation type="submission" date="2025-08" db="UniProtKB">
        <authorList>
            <consortium name="RefSeq"/>
        </authorList>
    </citation>
    <scope>IDENTIFICATION</scope>
    <source>
        <tissue evidence="5">Whole Larva</tissue>
    </source>
</reference>
<dbReference type="GeneID" id="108566643"/>
<evidence type="ECO:0000313" key="5">
    <source>
        <dbReference type="RefSeq" id="XP_017782123.1"/>
    </source>
</evidence>
<evidence type="ECO:0000313" key="4">
    <source>
        <dbReference type="Proteomes" id="UP000695000"/>
    </source>
</evidence>
<evidence type="ECO:0000256" key="1">
    <source>
        <dbReference type="ARBA" id="ARBA00005771"/>
    </source>
</evidence>
<dbReference type="Gene3D" id="3.40.50.300">
    <property type="entry name" value="P-loop containing nucleotide triphosphate hydrolases"/>
    <property type="match status" value="1"/>
</dbReference>
<comment type="similarity">
    <text evidence="1">Belongs to the sulfotransferase 1 family.</text>
</comment>
<dbReference type="PANTHER" id="PTHR11783">
    <property type="entry name" value="SULFOTRANSFERASE SULT"/>
    <property type="match status" value="1"/>
</dbReference>
<proteinExistence type="inferred from homology"/>
<dbReference type="InterPro" id="IPR027417">
    <property type="entry name" value="P-loop_NTPase"/>
</dbReference>
<gene>
    <name evidence="5" type="primary">LOC108566643</name>
</gene>
<dbReference type="Proteomes" id="UP000695000">
    <property type="component" value="Unplaced"/>
</dbReference>
<organism evidence="4 5">
    <name type="scientific">Nicrophorus vespilloides</name>
    <name type="common">Boreal carrion beetle</name>
    <dbReference type="NCBI Taxonomy" id="110193"/>
    <lineage>
        <taxon>Eukaryota</taxon>
        <taxon>Metazoa</taxon>
        <taxon>Ecdysozoa</taxon>
        <taxon>Arthropoda</taxon>
        <taxon>Hexapoda</taxon>
        <taxon>Insecta</taxon>
        <taxon>Pterygota</taxon>
        <taxon>Neoptera</taxon>
        <taxon>Endopterygota</taxon>
        <taxon>Coleoptera</taxon>
        <taxon>Polyphaga</taxon>
        <taxon>Staphyliniformia</taxon>
        <taxon>Silphidae</taxon>
        <taxon>Nicrophorinae</taxon>
        <taxon>Nicrophorus</taxon>
    </lineage>
</organism>
<dbReference type="Pfam" id="PF00685">
    <property type="entry name" value="Sulfotransfer_1"/>
    <property type="match status" value="1"/>
</dbReference>
<protein>
    <submittedName>
        <fullName evidence="5">Sulfotransferase family cytosolic 1B member 1-like</fullName>
    </submittedName>
</protein>
<dbReference type="InterPro" id="IPR000863">
    <property type="entry name" value="Sulfotransferase_dom"/>
</dbReference>
<keyword evidence="2" id="KW-0808">Transferase</keyword>
<name>A0ABM1N5M3_NICVS</name>
<dbReference type="SUPFAM" id="SSF52540">
    <property type="entry name" value="P-loop containing nucleoside triphosphate hydrolases"/>
    <property type="match status" value="1"/>
</dbReference>
<sequence>MKLMNAEEMEEVIRKLYAPVRNFTYQSFHGYVLYSNFARYQKEIEDLQVYDDDVWVTSYPKSGTTWTQEMVWCICNDLDFEGAKQNIHERFPFIDFVQIDDGVADLPKFLKPLEMLKEMPRPRFIKTHLPWDLLPKQIRTFEKRPKIIHVARNPKDVCVSYYHHMKMFNVFLGNFEQQWQLFINDKLVSSPFFKNVLSYFDRCDESNILFIKYEDLKKDLGKSVLQVAEFLGVDLSEDQVEKLKEHLSFESMKNNKAVNHTEFIDYVRTANPKCSGGEFIRKGKAGGYKEEMDEEVVKIFDEWIEANLSNTKLRFDC</sequence>